<accession>A0ABX1VFS6</accession>
<reference evidence="1 2" key="1">
    <citation type="journal article" date="2020" name="Syst. Appl. Microbiol.">
        <title>Alienimonas chondri sp. nov., a novel planctomycete isolated from the biofilm of the red alga Chondrus crispus.</title>
        <authorList>
            <person name="Vitorino I."/>
            <person name="Albuquerque L."/>
            <person name="Wiegand S."/>
            <person name="Kallscheuer N."/>
            <person name="da Costa M.S."/>
            <person name="Lobo-da-Cunha A."/>
            <person name="Jogler C."/>
            <person name="Lage O.M."/>
        </authorList>
    </citation>
    <scope>NUCLEOTIDE SEQUENCE [LARGE SCALE GENOMIC DNA]</scope>
    <source>
        <strain evidence="1 2">LzC2</strain>
    </source>
</reference>
<name>A0ABX1VFS6_9PLAN</name>
<dbReference type="RefSeq" id="WP_171187929.1">
    <property type="nucleotide sequence ID" value="NZ_WTPX01000092.1"/>
</dbReference>
<evidence type="ECO:0008006" key="3">
    <source>
        <dbReference type="Google" id="ProtNLM"/>
    </source>
</evidence>
<keyword evidence="2" id="KW-1185">Reference proteome</keyword>
<evidence type="ECO:0000313" key="2">
    <source>
        <dbReference type="Proteomes" id="UP000609651"/>
    </source>
</evidence>
<dbReference type="Proteomes" id="UP000609651">
    <property type="component" value="Unassembled WGS sequence"/>
</dbReference>
<sequence length="468" mass="49655">MSIIALVIPAFLVPVLLPEDGAESSASEPAAFEGVAGAGTGESVVTDRGALIYGADPPAEVVAPVSAVLAFQDDAEQAVGDTMSGPAPTPQGADAVPAALDSLAPLRPGLSDQQYYEALAELVLPNGLVLDRNSDPRTVSSAATGLVGYALAVLAERGVADRTDVADHLRRGFETTRAANPTANRGWLSHFTRPDGTPKRHSEVSTIDTALFYAGLLKAAETLDLADLERDVRAAVDGVDVAWLSRDGVFLHGLEWPAEAGSTEPKIIPYTWNDTSEGAILYRLFGLPFRPATHRTDLPLFTYFYPLVLWPDWDEAGSGRTGGVAWNPAEPSPANPNGGDVYRYEGPDYRLLLAAAMAWQHKTLGHAGVTAADGPGGYTAFRPTLVSPLMLSSLAPRFVEAADTLRTHDLDATLPAYDLDAGWDAPDRLAIDYASYFLLRAAVIEPGFLPSETTNRDPNAPSLVAEVE</sequence>
<comment type="caution">
    <text evidence="1">The sequence shown here is derived from an EMBL/GenBank/DDBJ whole genome shotgun (WGS) entry which is preliminary data.</text>
</comment>
<gene>
    <name evidence="1" type="ORF">LzC2_27780</name>
</gene>
<dbReference type="Gene3D" id="1.50.10.140">
    <property type="match status" value="1"/>
</dbReference>
<organism evidence="1 2">
    <name type="scientific">Alienimonas chondri</name>
    <dbReference type="NCBI Taxonomy" id="2681879"/>
    <lineage>
        <taxon>Bacteria</taxon>
        <taxon>Pseudomonadati</taxon>
        <taxon>Planctomycetota</taxon>
        <taxon>Planctomycetia</taxon>
        <taxon>Planctomycetales</taxon>
        <taxon>Planctomycetaceae</taxon>
        <taxon>Alienimonas</taxon>
    </lineage>
</organism>
<proteinExistence type="predicted"/>
<evidence type="ECO:0000313" key="1">
    <source>
        <dbReference type="EMBL" id="NNJ26688.1"/>
    </source>
</evidence>
<protein>
    <recommendedName>
        <fullName evidence="3">DUF3131 domain-containing protein</fullName>
    </recommendedName>
</protein>
<dbReference type="EMBL" id="WTPX01000092">
    <property type="protein sequence ID" value="NNJ26688.1"/>
    <property type="molecule type" value="Genomic_DNA"/>
</dbReference>